<gene>
    <name evidence="2" type="ORF">SteCoe_28244</name>
</gene>
<dbReference type="AlphaFoldDB" id="A0A1R2B8S2"/>
<organism evidence="2 3">
    <name type="scientific">Stentor coeruleus</name>
    <dbReference type="NCBI Taxonomy" id="5963"/>
    <lineage>
        <taxon>Eukaryota</taxon>
        <taxon>Sar</taxon>
        <taxon>Alveolata</taxon>
        <taxon>Ciliophora</taxon>
        <taxon>Postciliodesmatophora</taxon>
        <taxon>Heterotrichea</taxon>
        <taxon>Heterotrichida</taxon>
        <taxon>Stentoridae</taxon>
        <taxon>Stentor</taxon>
    </lineage>
</organism>
<protein>
    <submittedName>
        <fullName evidence="2">Uncharacterized protein</fullName>
    </submittedName>
</protein>
<evidence type="ECO:0000256" key="1">
    <source>
        <dbReference type="SAM" id="Coils"/>
    </source>
</evidence>
<name>A0A1R2B8S2_9CILI</name>
<evidence type="ECO:0000313" key="2">
    <source>
        <dbReference type="EMBL" id="OMJ73147.1"/>
    </source>
</evidence>
<accession>A0A1R2B8S2</accession>
<keyword evidence="3" id="KW-1185">Reference proteome</keyword>
<proteinExistence type="predicted"/>
<dbReference type="Proteomes" id="UP000187209">
    <property type="component" value="Unassembled WGS sequence"/>
</dbReference>
<reference evidence="2 3" key="1">
    <citation type="submission" date="2016-11" db="EMBL/GenBank/DDBJ databases">
        <title>The macronuclear genome of Stentor coeruleus: a giant cell with tiny introns.</title>
        <authorList>
            <person name="Slabodnick M."/>
            <person name="Ruby J.G."/>
            <person name="Reiff S.B."/>
            <person name="Swart E.C."/>
            <person name="Gosai S."/>
            <person name="Prabakaran S."/>
            <person name="Witkowska E."/>
            <person name="Larue G.E."/>
            <person name="Fisher S."/>
            <person name="Freeman R.M."/>
            <person name="Gunawardena J."/>
            <person name="Chu W."/>
            <person name="Stover N.A."/>
            <person name="Gregory B.D."/>
            <person name="Nowacki M."/>
            <person name="Derisi J."/>
            <person name="Roy S.W."/>
            <person name="Marshall W.F."/>
            <person name="Sood P."/>
        </authorList>
    </citation>
    <scope>NUCLEOTIDE SEQUENCE [LARGE SCALE GENOMIC DNA]</scope>
    <source>
        <strain evidence="2">WM001</strain>
    </source>
</reference>
<sequence>MLEKSSGEYKEMLLQAKDLYDFTSNKLQEFSSTLSESQIQVESFKQDISDTIENTIKPLVSEINEAALSLESQANAIVENIENLNTQISQITESTLTIEFNITQICTNITSMEDILVEKNKNIEEIESVFKILISNQDLILSGTYNWSNFFTENNLLNVRNIIEDSLITPLNEIYNSIITLKDISNSLVSGFKTTSLDFLNLSKNKASKMISSSNNIGSLAESDTVKSGTKVFDFSVFEKTIDSIVNQYNFIKNTFSSISKIVTNGATDDMKKVANIANPVTWKEKIEKIIVNFKNIEDEFKIILDYGDVTDIVIGNIKSKFSNEMSSIMNILTIANDLTTIASDFSTGSLSSILSSKTVTKTLLTIFGPVSVSTKNLLNYSYNYNIKFPPIPTPIGPITVCIILKFGARIDLKSTKSIEKIGFEISPSANLYINAGAEWSFIIAKIGVGASLSSSVSLPVETGLSFIEGKAYVQGKFATSISGKAGLYLRWLKIKIVRKCWRVWFFKICIWYPRLEYSKPWYFLYASYGSKNAKEIIPHYYIGT</sequence>
<dbReference type="EMBL" id="MPUH01000843">
    <property type="protein sequence ID" value="OMJ73147.1"/>
    <property type="molecule type" value="Genomic_DNA"/>
</dbReference>
<comment type="caution">
    <text evidence="2">The sequence shown here is derived from an EMBL/GenBank/DDBJ whole genome shotgun (WGS) entry which is preliminary data.</text>
</comment>
<evidence type="ECO:0000313" key="3">
    <source>
        <dbReference type="Proteomes" id="UP000187209"/>
    </source>
</evidence>
<feature type="coiled-coil region" evidence="1">
    <location>
        <begin position="67"/>
        <end position="94"/>
    </location>
</feature>
<keyword evidence="1" id="KW-0175">Coiled coil</keyword>